<dbReference type="PANTHER" id="PTHR40082">
    <property type="entry name" value="BLR5956 PROTEIN"/>
    <property type="match status" value="1"/>
</dbReference>
<dbReference type="Pfam" id="PF02602">
    <property type="entry name" value="HEM4"/>
    <property type="match status" value="1"/>
</dbReference>
<dbReference type="AlphaFoldDB" id="X1CH25"/>
<evidence type="ECO:0000259" key="1">
    <source>
        <dbReference type="Pfam" id="PF02602"/>
    </source>
</evidence>
<dbReference type="GO" id="GO:0004852">
    <property type="term" value="F:uroporphyrinogen-III synthase activity"/>
    <property type="evidence" value="ECO:0007669"/>
    <property type="project" value="InterPro"/>
</dbReference>
<dbReference type="GO" id="GO:0006780">
    <property type="term" value="P:uroporphyrinogen III biosynthetic process"/>
    <property type="evidence" value="ECO:0007669"/>
    <property type="project" value="InterPro"/>
</dbReference>
<comment type="caution">
    <text evidence="2">The sequence shown here is derived from an EMBL/GenBank/DDBJ whole genome shotgun (WGS) entry which is preliminary data.</text>
</comment>
<name>X1CH25_9ZZZZ</name>
<gene>
    <name evidence="2" type="ORF">S01H4_50549</name>
</gene>
<dbReference type="CDD" id="cd06578">
    <property type="entry name" value="HemD"/>
    <property type="match status" value="1"/>
</dbReference>
<organism evidence="2">
    <name type="scientific">marine sediment metagenome</name>
    <dbReference type="NCBI Taxonomy" id="412755"/>
    <lineage>
        <taxon>unclassified sequences</taxon>
        <taxon>metagenomes</taxon>
        <taxon>ecological metagenomes</taxon>
    </lineage>
</organism>
<dbReference type="PANTHER" id="PTHR40082:SF1">
    <property type="entry name" value="BLR5956 PROTEIN"/>
    <property type="match status" value="1"/>
</dbReference>
<dbReference type="EMBL" id="BART01028714">
    <property type="protein sequence ID" value="GAG92412.1"/>
    <property type="molecule type" value="Genomic_DNA"/>
</dbReference>
<feature type="domain" description="Tetrapyrrole biosynthesis uroporphyrinogen III synthase" evidence="1">
    <location>
        <begin position="7"/>
        <end position="123"/>
    </location>
</feature>
<dbReference type="InterPro" id="IPR036108">
    <property type="entry name" value="4pyrrol_syn_uPrphyn_synt_sf"/>
</dbReference>
<dbReference type="SUPFAM" id="SSF69618">
    <property type="entry name" value="HemD-like"/>
    <property type="match status" value="1"/>
</dbReference>
<protein>
    <recommendedName>
        <fullName evidence="1">Tetrapyrrole biosynthesis uroporphyrinogen III synthase domain-containing protein</fullName>
    </recommendedName>
</protein>
<sequence length="131" mass="14102">LIGFANLKGKKILLLRSQLASNELGELLEQAGAQLDDVAVYTAVTEKSESSRLKEKIADSKIDWLTFASPSSAKGFFAQIRSDLVNSSNVKVASIGPVTSQHLKNLSIRVDVEATEHTIDGLLAAIEGTYE</sequence>
<accession>X1CH25</accession>
<dbReference type="Gene3D" id="3.40.50.10090">
    <property type="match status" value="1"/>
</dbReference>
<dbReference type="InterPro" id="IPR003754">
    <property type="entry name" value="4pyrrol_synth_uPrphyn_synth"/>
</dbReference>
<evidence type="ECO:0000313" key="2">
    <source>
        <dbReference type="EMBL" id="GAG92412.1"/>
    </source>
</evidence>
<proteinExistence type="predicted"/>
<dbReference type="InterPro" id="IPR039793">
    <property type="entry name" value="UROS/Hem4"/>
</dbReference>
<reference evidence="2" key="1">
    <citation type="journal article" date="2014" name="Front. Microbiol.">
        <title>High frequency of phylogenetically diverse reductive dehalogenase-homologous genes in deep subseafloor sedimentary metagenomes.</title>
        <authorList>
            <person name="Kawai M."/>
            <person name="Futagami T."/>
            <person name="Toyoda A."/>
            <person name="Takaki Y."/>
            <person name="Nishi S."/>
            <person name="Hori S."/>
            <person name="Arai W."/>
            <person name="Tsubouchi T."/>
            <person name="Morono Y."/>
            <person name="Uchiyama I."/>
            <person name="Ito T."/>
            <person name="Fujiyama A."/>
            <person name="Inagaki F."/>
            <person name="Takami H."/>
        </authorList>
    </citation>
    <scope>NUCLEOTIDE SEQUENCE</scope>
    <source>
        <strain evidence="2">Expedition CK06-06</strain>
    </source>
</reference>
<feature type="non-terminal residue" evidence="2">
    <location>
        <position position="1"/>
    </location>
</feature>